<protein>
    <submittedName>
        <fullName evidence="1">Ankyrin repeat-containing protein</fullName>
    </submittedName>
</protein>
<comment type="caution">
    <text evidence="1">The sequence shown here is derived from an EMBL/GenBank/DDBJ whole genome shotgun (WGS) entry which is preliminary data.</text>
</comment>
<reference evidence="1" key="1">
    <citation type="submission" date="2020-01" db="EMBL/GenBank/DDBJ databases">
        <title>Genome sequence of Kobresia littledalei, the first chromosome-level genome in the family Cyperaceae.</title>
        <authorList>
            <person name="Qu G."/>
        </authorList>
    </citation>
    <scope>NUCLEOTIDE SEQUENCE</scope>
    <source>
        <strain evidence="1">C.B.Clarke</strain>
        <tissue evidence="1">Leaf</tissue>
    </source>
</reference>
<dbReference type="SUPFAM" id="SSF48403">
    <property type="entry name" value="Ankyrin repeat"/>
    <property type="match status" value="1"/>
</dbReference>
<organism evidence="1 2">
    <name type="scientific">Carex littledalei</name>
    <dbReference type="NCBI Taxonomy" id="544730"/>
    <lineage>
        <taxon>Eukaryota</taxon>
        <taxon>Viridiplantae</taxon>
        <taxon>Streptophyta</taxon>
        <taxon>Embryophyta</taxon>
        <taxon>Tracheophyta</taxon>
        <taxon>Spermatophyta</taxon>
        <taxon>Magnoliopsida</taxon>
        <taxon>Liliopsida</taxon>
        <taxon>Poales</taxon>
        <taxon>Cyperaceae</taxon>
        <taxon>Cyperoideae</taxon>
        <taxon>Cariceae</taxon>
        <taxon>Carex</taxon>
        <taxon>Carex subgen. Euthyceras</taxon>
    </lineage>
</organism>
<dbReference type="AlphaFoldDB" id="A0A833VEW7"/>
<dbReference type="Pfam" id="PF12796">
    <property type="entry name" value="Ank_2"/>
    <property type="match status" value="1"/>
</dbReference>
<dbReference type="OrthoDB" id="1847170at2759"/>
<dbReference type="EMBL" id="SWLB01000025">
    <property type="protein sequence ID" value="KAF3322049.1"/>
    <property type="molecule type" value="Genomic_DNA"/>
</dbReference>
<dbReference type="Gene3D" id="1.25.40.20">
    <property type="entry name" value="Ankyrin repeat-containing domain"/>
    <property type="match status" value="1"/>
</dbReference>
<evidence type="ECO:0000313" key="1">
    <source>
        <dbReference type="EMBL" id="KAF3322049.1"/>
    </source>
</evidence>
<dbReference type="PANTHER" id="PTHR24121">
    <property type="entry name" value="NO MECHANORECEPTOR POTENTIAL C, ISOFORM D-RELATED"/>
    <property type="match status" value="1"/>
</dbReference>
<accession>A0A833VEW7</accession>
<dbReference type="InterPro" id="IPR036770">
    <property type="entry name" value="Ankyrin_rpt-contain_sf"/>
</dbReference>
<dbReference type="Proteomes" id="UP000623129">
    <property type="component" value="Unassembled WGS sequence"/>
</dbReference>
<proteinExistence type="predicted"/>
<sequence>MAGIELTSDPSCSAATEAVNDESLRATGMHPRLLEACRSGNCGLFDYLYDQLIGPDILKDKTPYSNTALHLAVMLGHDTFARKVLFREPSLLTSLNNDRKTPLIAALMTGNSSMARALIAAAVSSREPPDHDLERALPRNHLCEMLEMADLCGQNALHHALRSMPDRDVALHILNKVRDHQETAVRLSCQVSKNG</sequence>
<dbReference type="PANTHER" id="PTHR24121:SF21">
    <property type="entry name" value="ANKYRIN REPEAT FAMILY PROTEIN"/>
    <property type="match status" value="1"/>
</dbReference>
<dbReference type="SMART" id="SM00248">
    <property type="entry name" value="ANK"/>
    <property type="match status" value="3"/>
</dbReference>
<name>A0A833VEW7_9POAL</name>
<dbReference type="InterPro" id="IPR002110">
    <property type="entry name" value="Ankyrin_rpt"/>
</dbReference>
<gene>
    <name evidence="1" type="ORF">FCM35_KLT13190</name>
</gene>
<keyword evidence="2" id="KW-1185">Reference proteome</keyword>
<evidence type="ECO:0000313" key="2">
    <source>
        <dbReference type="Proteomes" id="UP000623129"/>
    </source>
</evidence>